<dbReference type="AlphaFoldDB" id="A0A0L8GVW9"/>
<organism evidence="1">
    <name type="scientific">Octopus bimaculoides</name>
    <name type="common">California two-spotted octopus</name>
    <dbReference type="NCBI Taxonomy" id="37653"/>
    <lineage>
        <taxon>Eukaryota</taxon>
        <taxon>Metazoa</taxon>
        <taxon>Spiralia</taxon>
        <taxon>Lophotrochozoa</taxon>
        <taxon>Mollusca</taxon>
        <taxon>Cephalopoda</taxon>
        <taxon>Coleoidea</taxon>
        <taxon>Octopodiformes</taxon>
        <taxon>Octopoda</taxon>
        <taxon>Incirrata</taxon>
        <taxon>Octopodidae</taxon>
        <taxon>Octopus</taxon>
    </lineage>
</organism>
<protein>
    <submittedName>
        <fullName evidence="1">Uncharacterized protein</fullName>
    </submittedName>
</protein>
<sequence length="64" mass="7721">MRNVIYRYSIITASDSRYYIASIFSSLKCRCNLHTQNIRNEQLRNLTSQVQDIFKSLNTEYYLY</sequence>
<evidence type="ECO:0000313" key="1">
    <source>
        <dbReference type="EMBL" id="KOF80750.1"/>
    </source>
</evidence>
<accession>A0A0L8GVW9</accession>
<reference evidence="1" key="1">
    <citation type="submission" date="2015-07" db="EMBL/GenBank/DDBJ databases">
        <title>MeaNS - Measles Nucleotide Surveillance Program.</title>
        <authorList>
            <person name="Tran T."/>
            <person name="Druce J."/>
        </authorList>
    </citation>
    <scope>NUCLEOTIDE SEQUENCE</scope>
    <source>
        <strain evidence="1">UCB-OBI-ISO-001</strain>
        <tissue evidence="1">Gonad</tissue>
    </source>
</reference>
<name>A0A0L8GVW9_OCTBM</name>
<proteinExistence type="predicted"/>
<dbReference type="EMBL" id="KQ420287">
    <property type="protein sequence ID" value="KOF80750.1"/>
    <property type="molecule type" value="Genomic_DNA"/>
</dbReference>
<gene>
    <name evidence="1" type="ORF">OCBIM_22027453mg</name>
</gene>